<keyword evidence="3" id="KW-1185">Reference proteome</keyword>
<reference evidence="2" key="1">
    <citation type="submission" date="2021-06" db="EMBL/GenBank/DDBJ databases">
        <authorList>
            <person name="Kallberg Y."/>
            <person name="Tangrot J."/>
            <person name="Rosling A."/>
        </authorList>
    </citation>
    <scope>NUCLEOTIDE SEQUENCE</scope>
    <source>
        <strain evidence="2">87-6 pot B 2015</strain>
    </source>
</reference>
<dbReference type="Proteomes" id="UP000789375">
    <property type="component" value="Unassembled WGS sequence"/>
</dbReference>
<name>A0A9N8YRX2_FUNMO</name>
<keyword evidence="1" id="KW-0175">Coiled coil</keyword>
<feature type="coiled-coil region" evidence="1">
    <location>
        <begin position="46"/>
        <end position="80"/>
    </location>
</feature>
<protein>
    <submittedName>
        <fullName evidence="2">15894_t:CDS:1</fullName>
    </submittedName>
</protein>
<evidence type="ECO:0000313" key="2">
    <source>
        <dbReference type="EMBL" id="CAG8444143.1"/>
    </source>
</evidence>
<proteinExistence type="predicted"/>
<evidence type="ECO:0000256" key="1">
    <source>
        <dbReference type="SAM" id="Coils"/>
    </source>
</evidence>
<evidence type="ECO:0000313" key="3">
    <source>
        <dbReference type="Proteomes" id="UP000789375"/>
    </source>
</evidence>
<dbReference type="AlphaFoldDB" id="A0A9N8YRX2"/>
<comment type="caution">
    <text evidence="2">The sequence shown here is derived from an EMBL/GenBank/DDBJ whole genome shotgun (WGS) entry which is preliminary data.</text>
</comment>
<dbReference type="EMBL" id="CAJVPP010000113">
    <property type="protein sequence ID" value="CAG8444143.1"/>
    <property type="molecule type" value="Genomic_DNA"/>
</dbReference>
<sequence length="139" mass="16495">MTILCSRRHIFSTIKNYKCQTYNLEQDIVLHEERIQYLEEKLANTIELSIQERTELKKEIRDLKKIVYKLKKEIKQKDKELIARENQLAEFDALAKQKSSYNEALAKQKSFYNKALAKQKSDSDAEIEKLRKEVQSQKA</sequence>
<accession>A0A9N8YRX2</accession>
<gene>
    <name evidence="2" type="ORF">FMOSSE_LOCUS1044</name>
</gene>
<organism evidence="2 3">
    <name type="scientific">Funneliformis mosseae</name>
    <name type="common">Endomycorrhizal fungus</name>
    <name type="synonym">Glomus mosseae</name>
    <dbReference type="NCBI Taxonomy" id="27381"/>
    <lineage>
        <taxon>Eukaryota</taxon>
        <taxon>Fungi</taxon>
        <taxon>Fungi incertae sedis</taxon>
        <taxon>Mucoromycota</taxon>
        <taxon>Glomeromycotina</taxon>
        <taxon>Glomeromycetes</taxon>
        <taxon>Glomerales</taxon>
        <taxon>Glomeraceae</taxon>
        <taxon>Funneliformis</taxon>
    </lineage>
</organism>